<evidence type="ECO:0000256" key="1">
    <source>
        <dbReference type="SAM" id="MobiDB-lite"/>
    </source>
</evidence>
<comment type="caution">
    <text evidence="2">The sequence shown here is derived from an EMBL/GenBank/DDBJ whole genome shotgun (WGS) entry which is preliminary data.</text>
</comment>
<dbReference type="AlphaFoldDB" id="A0A150U2P9"/>
<organism evidence="2 3">
    <name type="scientific">Sorangium cellulosum</name>
    <name type="common">Polyangium cellulosum</name>
    <dbReference type="NCBI Taxonomy" id="56"/>
    <lineage>
        <taxon>Bacteria</taxon>
        <taxon>Pseudomonadati</taxon>
        <taxon>Myxococcota</taxon>
        <taxon>Polyangia</taxon>
        <taxon>Polyangiales</taxon>
        <taxon>Polyangiaceae</taxon>
        <taxon>Sorangium</taxon>
    </lineage>
</organism>
<dbReference type="Proteomes" id="UP000075502">
    <property type="component" value="Unassembled WGS sequence"/>
</dbReference>
<evidence type="ECO:0000313" key="2">
    <source>
        <dbReference type="EMBL" id="KYG11245.1"/>
    </source>
</evidence>
<feature type="region of interest" description="Disordered" evidence="1">
    <location>
        <begin position="1"/>
        <end position="21"/>
    </location>
</feature>
<proteinExistence type="predicted"/>
<dbReference type="EMBL" id="JEME01000088">
    <property type="protein sequence ID" value="KYG11245.1"/>
    <property type="molecule type" value="Genomic_DNA"/>
</dbReference>
<protein>
    <submittedName>
        <fullName evidence="2">Uncharacterized protein</fullName>
    </submittedName>
</protein>
<accession>A0A150U2P9</accession>
<sequence>MTRGDRTFTTQRPGARADLPGMDDLSLDDLEALAALADAALDEPVETLVLPPPTAPGVGLEVTYDGAGSGAATWRCGSWWCVAEVGRGDGTRKLFDFGLTDAIARSSLVEPSRKVVK</sequence>
<name>A0A150U2P9_SORCE</name>
<reference evidence="2 3" key="1">
    <citation type="submission" date="2014-02" db="EMBL/GenBank/DDBJ databases">
        <title>The small core and large imbalanced accessory genome model reveals a collaborative survival strategy of Sorangium cellulosum strains in nature.</title>
        <authorList>
            <person name="Han K."/>
            <person name="Peng R."/>
            <person name="Blom J."/>
            <person name="Li Y.-Z."/>
        </authorList>
    </citation>
    <scope>NUCLEOTIDE SEQUENCE [LARGE SCALE GENOMIC DNA]</scope>
    <source>
        <strain evidence="2 3">So0007-03</strain>
    </source>
</reference>
<evidence type="ECO:0000313" key="3">
    <source>
        <dbReference type="Proteomes" id="UP000075502"/>
    </source>
</evidence>
<gene>
    <name evidence="2" type="ORF">BE21_08240</name>
</gene>